<organism evidence="1 2">
    <name type="scientific">Cellulomonas hominis</name>
    <dbReference type="NCBI Taxonomy" id="156981"/>
    <lineage>
        <taxon>Bacteria</taxon>
        <taxon>Bacillati</taxon>
        <taxon>Actinomycetota</taxon>
        <taxon>Actinomycetes</taxon>
        <taxon>Micrococcales</taxon>
        <taxon>Cellulomonadaceae</taxon>
        <taxon>Cellulomonas</taxon>
    </lineage>
</organism>
<dbReference type="Proteomes" id="UP000564629">
    <property type="component" value="Unassembled WGS sequence"/>
</dbReference>
<reference evidence="1 2" key="1">
    <citation type="submission" date="2020-08" db="EMBL/GenBank/DDBJ databases">
        <title>Sequencing the genomes of 1000 actinobacteria strains.</title>
        <authorList>
            <person name="Klenk H.-P."/>
        </authorList>
    </citation>
    <scope>NUCLEOTIDE SEQUENCE [LARGE SCALE GENOMIC DNA]</scope>
    <source>
        <strain evidence="1 2">DSM 9581</strain>
    </source>
</reference>
<dbReference type="AlphaFoldDB" id="A0A7W8SEV2"/>
<accession>A0A7W8SEV2</accession>
<evidence type="ECO:0000313" key="1">
    <source>
        <dbReference type="EMBL" id="MBB5473806.1"/>
    </source>
</evidence>
<evidence type="ECO:0000313" key="2">
    <source>
        <dbReference type="Proteomes" id="UP000564629"/>
    </source>
</evidence>
<sequence length="37" mass="4016">MREQRAQGGPVAAAREVRRQAPWLTLAEAAAIVDRLG</sequence>
<protein>
    <submittedName>
        <fullName evidence="1">Uncharacterized protein</fullName>
    </submittedName>
</protein>
<comment type="caution">
    <text evidence="1">The sequence shown here is derived from an EMBL/GenBank/DDBJ whole genome shotgun (WGS) entry which is preliminary data.</text>
</comment>
<gene>
    <name evidence="1" type="ORF">HNR08_002542</name>
</gene>
<dbReference type="EMBL" id="JACHDN010000001">
    <property type="protein sequence ID" value="MBB5473806.1"/>
    <property type="molecule type" value="Genomic_DNA"/>
</dbReference>
<name>A0A7W8SEV2_9CELL</name>
<proteinExistence type="predicted"/>